<protein>
    <submittedName>
        <fullName evidence="2">Uncharacterized protein</fullName>
    </submittedName>
</protein>
<evidence type="ECO:0000313" key="3">
    <source>
        <dbReference type="Proteomes" id="UP000016843"/>
    </source>
</evidence>
<reference evidence="2 3" key="1">
    <citation type="journal article" date="2013" name="Genome Announc.">
        <title>Draft Genome Sequence of the Psychrophilic and Alkaliphilic Rhodonellum psychrophilum Strain GCM71T.</title>
        <authorList>
            <person name="Hauptmann A.L."/>
            <person name="Glaring M.A."/>
            <person name="Hallin P.F."/>
            <person name="Prieme A."/>
            <person name="Stougaard P."/>
        </authorList>
    </citation>
    <scope>NUCLEOTIDE SEQUENCE [LARGE SCALE GENOMIC DNA]</scope>
    <source>
        <strain evidence="2 3">GCM71</strain>
    </source>
</reference>
<keyword evidence="3" id="KW-1185">Reference proteome</keyword>
<sequence length="78" mass="9334">MSDSWSSGSQVDMSDNTTRRGFKDEGKEVFEGFCANKELEIRNKQMNILMIYFFEDFLQYRQRFRALRSGGFWSTKFH</sequence>
<evidence type="ECO:0000256" key="1">
    <source>
        <dbReference type="SAM" id="MobiDB-lite"/>
    </source>
</evidence>
<accession>U5BUH4</accession>
<dbReference type="Proteomes" id="UP000016843">
    <property type="component" value="Unassembled WGS sequence"/>
</dbReference>
<dbReference type="AlphaFoldDB" id="U5BUH4"/>
<dbReference type="EMBL" id="AWXR01000128">
    <property type="protein sequence ID" value="ERM80236.1"/>
    <property type="molecule type" value="Genomic_DNA"/>
</dbReference>
<feature type="region of interest" description="Disordered" evidence="1">
    <location>
        <begin position="1"/>
        <end position="21"/>
    </location>
</feature>
<gene>
    <name evidence="2" type="ORF">P872_14180</name>
</gene>
<name>U5BUH4_9BACT</name>
<proteinExistence type="predicted"/>
<evidence type="ECO:0000313" key="2">
    <source>
        <dbReference type="EMBL" id="ERM80236.1"/>
    </source>
</evidence>
<comment type="caution">
    <text evidence="2">The sequence shown here is derived from an EMBL/GenBank/DDBJ whole genome shotgun (WGS) entry which is preliminary data.</text>
</comment>
<organism evidence="2 3">
    <name type="scientific">Rhodonellum psychrophilum GCM71 = DSM 17998</name>
    <dbReference type="NCBI Taxonomy" id="1123057"/>
    <lineage>
        <taxon>Bacteria</taxon>
        <taxon>Pseudomonadati</taxon>
        <taxon>Bacteroidota</taxon>
        <taxon>Cytophagia</taxon>
        <taxon>Cytophagales</taxon>
        <taxon>Cytophagaceae</taxon>
        <taxon>Rhodonellum</taxon>
    </lineage>
</organism>
<feature type="compositionally biased region" description="Polar residues" evidence="1">
    <location>
        <begin position="1"/>
        <end position="16"/>
    </location>
</feature>